<sequence>MLKRHQVVKRSLDDPVMTPSIVAGTGIEGSASNELSSPQGIFVNVNLDLYVADCGNDRVQLFQPGQLDGITVAGSGSASATISLDCPSSIVLDAANHLFIADLNNYRIVGSGVNGFRCLVGCYGYGTGSQSNQLTYPGAFSFDRSGNILVIDRINRRIQKFQMLEKSHCT</sequence>
<evidence type="ECO:0000256" key="2">
    <source>
        <dbReference type="ARBA" id="ARBA00022737"/>
    </source>
</evidence>
<reference evidence="5" key="1">
    <citation type="submission" date="2021-02" db="EMBL/GenBank/DDBJ databases">
        <authorList>
            <person name="Nowell W R."/>
        </authorList>
    </citation>
    <scope>NUCLEOTIDE SEQUENCE</scope>
</reference>
<dbReference type="AlphaFoldDB" id="A0A815CPB7"/>
<keyword evidence="2" id="KW-0677">Repeat</keyword>
<dbReference type="Proteomes" id="UP000663891">
    <property type="component" value="Unassembled WGS sequence"/>
</dbReference>
<protein>
    <recommendedName>
        <fullName evidence="8">NHL repeat protein</fullName>
    </recommendedName>
</protein>
<dbReference type="Gene3D" id="2.120.10.30">
    <property type="entry name" value="TolB, C-terminal domain"/>
    <property type="match status" value="2"/>
</dbReference>
<dbReference type="Pfam" id="PF01436">
    <property type="entry name" value="NHL"/>
    <property type="match status" value="1"/>
</dbReference>
<dbReference type="PROSITE" id="PS51125">
    <property type="entry name" value="NHL"/>
    <property type="match status" value="1"/>
</dbReference>
<accession>A0A815CPB7</accession>
<evidence type="ECO:0000256" key="4">
    <source>
        <dbReference type="PROSITE-ProRule" id="PRU00504"/>
    </source>
</evidence>
<dbReference type="OrthoDB" id="342730at2759"/>
<dbReference type="InterPro" id="IPR011042">
    <property type="entry name" value="6-blade_b-propeller_TolB-like"/>
</dbReference>
<proteinExistence type="predicted"/>
<evidence type="ECO:0008006" key="8">
    <source>
        <dbReference type="Google" id="ProtNLM"/>
    </source>
</evidence>
<feature type="repeat" description="NHL" evidence="4">
    <location>
        <begin position="26"/>
        <end position="65"/>
    </location>
</feature>
<keyword evidence="3" id="KW-0325">Glycoprotein</keyword>
<dbReference type="EMBL" id="CAJOAY010005696">
    <property type="protein sequence ID" value="CAF4116792.1"/>
    <property type="molecule type" value="Genomic_DNA"/>
</dbReference>
<dbReference type="InterPro" id="IPR001258">
    <property type="entry name" value="NHL_repeat"/>
</dbReference>
<dbReference type="PANTHER" id="PTHR10680:SF14">
    <property type="entry name" value="PEPTIDYL-GLYCINE ALPHA-AMIDATING MONOOXYGENASE"/>
    <property type="match status" value="1"/>
</dbReference>
<evidence type="ECO:0000313" key="5">
    <source>
        <dbReference type="EMBL" id="CAF1286485.1"/>
    </source>
</evidence>
<dbReference type="PANTHER" id="PTHR10680">
    <property type="entry name" value="PEPTIDYL-GLYCINE ALPHA-AMIDATING MONOOXYGENASE"/>
    <property type="match status" value="1"/>
</dbReference>
<comment type="caution">
    <text evidence="5">The sequence shown here is derived from an EMBL/GenBank/DDBJ whole genome shotgun (WGS) entry which is preliminary data.</text>
</comment>
<organism evidence="5 7">
    <name type="scientific">Adineta steineri</name>
    <dbReference type="NCBI Taxonomy" id="433720"/>
    <lineage>
        <taxon>Eukaryota</taxon>
        <taxon>Metazoa</taxon>
        <taxon>Spiralia</taxon>
        <taxon>Gnathifera</taxon>
        <taxon>Rotifera</taxon>
        <taxon>Eurotatoria</taxon>
        <taxon>Bdelloidea</taxon>
        <taxon>Adinetida</taxon>
        <taxon>Adinetidae</taxon>
        <taxon>Adineta</taxon>
    </lineage>
</organism>
<evidence type="ECO:0000313" key="6">
    <source>
        <dbReference type="EMBL" id="CAF4116792.1"/>
    </source>
</evidence>
<evidence type="ECO:0000256" key="1">
    <source>
        <dbReference type="ARBA" id="ARBA00022729"/>
    </source>
</evidence>
<evidence type="ECO:0000313" key="7">
    <source>
        <dbReference type="Proteomes" id="UP000663891"/>
    </source>
</evidence>
<evidence type="ECO:0000256" key="3">
    <source>
        <dbReference type="ARBA" id="ARBA00023180"/>
    </source>
</evidence>
<dbReference type="Proteomes" id="UP000663881">
    <property type="component" value="Unassembled WGS sequence"/>
</dbReference>
<gene>
    <name evidence="6" type="ORF">OKA104_LOCUS36505</name>
    <name evidence="5" type="ORF">VCS650_LOCUS30259</name>
</gene>
<dbReference type="SUPFAM" id="SSF101898">
    <property type="entry name" value="NHL repeat"/>
    <property type="match status" value="1"/>
</dbReference>
<name>A0A815CPB7_9BILA</name>
<keyword evidence="1" id="KW-0732">Signal</keyword>
<dbReference type="EMBL" id="CAJNON010000487">
    <property type="protein sequence ID" value="CAF1286485.1"/>
    <property type="molecule type" value="Genomic_DNA"/>
</dbReference>